<dbReference type="GO" id="GO:0016779">
    <property type="term" value="F:nucleotidyltransferase activity"/>
    <property type="evidence" value="ECO:0007669"/>
    <property type="project" value="UniProtKB-KW"/>
</dbReference>
<dbReference type="Pfam" id="PF21654">
    <property type="entry name" value="DncV-like_NTFase"/>
    <property type="match status" value="1"/>
</dbReference>
<organism evidence="13 14">
    <name type="scientific">Paracoccus solventivorans</name>
    <dbReference type="NCBI Taxonomy" id="53463"/>
    <lineage>
        <taxon>Bacteria</taxon>
        <taxon>Pseudomonadati</taxon>
        <taxon>Pseudomonadota</taxon>
        <taxon>Alphaproteobacteria</taxon>
        <taxon>Rhodobacterales</taxon>
        <taxon>Paracoccaceae</taxon>
        <taxon>Paracoccus</taxon>
    </lineage>
</organism>
<name>A0A1M7K5M8_9RHOB</name>
<evidence type="ECO:0000256" key="8">
    <source>
        <dbReference type="ARBA" id="ARBA00023118"/>
    </source>
</evidence>
<comment type="catalytic activity">
    <reaction evidence="10">
        <text>GTP + ATP = 3',3'-cGAMP + 2 diphosphate</text>
        <dbReference type="Rhea" id="RHEA:35647"/>
        <dbReference type="ChEBI" id="CHEBI:30616"/>
        <dbReference type="ChEBI" id="CHEBI:33019"/>
        <dbReference type="ChEBI" id="CHEBI:37565"/>
        <dbReference type="ChEBI" id="CHEBI:71501"/>
    </reaction>
    <physiologicalReaction direction="left-to-right" evidence="10">
        <dbReference type="Rhea" id="RHEA:35648"/>
    </physiologicalReaction>
</comment>
<keyword evidence="4" id="KW-0547">Nucleotide-binding</keyword>
<keyword evidence="14" id="KW-1185">Reference proteome</keyword>
<keyword evidence="7" id="KW-0546">Nucleotide metabolism</keyword>
<accession>A0A1M7K5M8</accession>
<dbReference type="EMBL" id="FRCK01000017">
    <property type="protein sequence ID" value="SHM60556.1"/>
    <property type="molecule type" value="Genomic_DNA"/>
</dbReference>
<feature type="domain" description="Cyclic GMP-AMP synthase DncV-like nucleotidyltransferase" evidence="12">
    <location>
        <begin position="51"/>
        <end position="136"/>
    </location>
</feature>
<evidence type="ECO:0000256" key="1">
    <source>
        <dbReference type="ARBA" id="ARBA00022679"/>
    </source>
</evidence>
<keyword evidence="6" id="KW-0460">Magnesium</keyword>
<keyword evidence="2" id="KW-0548">Nucleotidyltransferase</keyword>
<evidence type="ECO:0000256" key="9">
    <source>
        <dbReference type="ARBA" id="ARBA00044145"/>
    </source>
</evidence>
<dbReference type="STRING" id="53463.SAMN05444389_1178"/>
<evidence type="ECO:0000256" key="5">
    <source>
        <dbReference type="ARBA" id="ARBA00022840"/>
    </source>
</evidence>
<dbReference type="OrthoDB" id="7572058at2"/>
<evidence type="ECO:0000256" key="2">
    <source>
        <dbReference type="ARBA" id="ARBA00022695"/>
    </source>
</evidence>
<feature type="compositionally biased region" description="Basic and acidic residues" evidence="11">
    <location>
        <begin position="21"/>
        <end position="31"/>
    </location>
</feature>
<keyword evidence="1" id="KW-0808">Transferase</keyword>
<evidence type="ECO:0000256" key="6">
    <source>
        <dbReference type="ARBA" id="ARBA00022842"/>
    </source>
</evidence>
<evidence type="ECO:0000313" key="14">
    <source>
        <dbReference type="Proteomes" id="UP000184444"/>
    </source>
</evidence>
<keyword evidence="3" id="KW-0479">Metal-binding</keyword>
<evidence type="ECO:0000256" key="3">
    <source>
        <dbReference type="ARBA" id="ARBA00022723"/>
    </source>
</evidence>
<dbReference type="InterPro" id="IPR048445">
    <property type="entry name" value="DncV-like_NTFase"/>
</dbReference>
<dbReference type="GO" id="GO:0009117">
    <property type="term" value="P:nucleotide metabolic process"/>
    <property type="evidence" value="ECO:0007669"/>
    <property type="project" value="UniProtKB-KW"/>
</dbReference>
<dbReference type="RefSeq" id="WP_073068826.1">
    <property type="nucleotide sequence ID" value="NZ_FRCK01000017.1"/>
</dbReference>
<evidence type="ECO:0000256" key="11">
    <source>
        <dbReference type="SAM" id="MobiDB-lite"/>
    </source>
</evidence>
<dbReference type="GO" id="GO:0046872">
    <property type="term" value="F:metal ion binding"/>
    <property type="evidence" value="ECO:0007669"/>
    <property type="project" value="UniProtKB-KW"/>
</dbReference>
<proteinExistence type="predicted"/>
<dbReference type="GO" id="GO:0005524">
    <property type="term" value="F:ATP binding"/>
    <property type="evidence" value="ECO:0007669"/>
    <property type="project" value="UniProtKB-KW"/>
</dbReference>
<evidence type="ECO:0000259" key="12">
    <source>
        <dbReference type="Pfam" id="PF21654"/>
    </source>
</evidence>
<feature type="region of interest" description="Disordered" evidence="11">
    <location>
        <begin position="21"/>
        <end position="41"/>
    </location>
</feature>
<dbReference type="Proteomes" id="UP000184444">
    <property type="component" value="Unassembled WGS sequence"/>
</dbReference>
<sequence length="348" mass="39531">MFDCAKDIRAYHDQDVTLPKTEQDAMRDRRNSNRSRLRNGLAAAGKPAPLEFVKQGSYAMKTMVRDPDNDYDIDDGVYFRKEELVGERGAEMTSLQARQMVRDAVDDGKFKRAPEVRRNCVRVFYEKGYHVDLPVYRRVVTSTVFGDEIHYELAASSGWKRSDARDVSDWYEDERARSADGVQLRRINRDLKKYARSRYSWRGGILSGFGISVLLTERYRQNEREDRALYDTMVAIRDRLNWNLQVAHPVTPGDYITSGDDDARARSFRDKLTEAIDTLQPLFEVDCTRERALKCWDKVFATTFFSERLEEERRAAVAAPAIISSAALLGSTAAAAAAVSSAGGGRHA</sequence>
<reference evidence="14" key="1">
    <citation type="submission" date="2016-11" db="EMBL/GenBank/DDBJ databases">
        <authorList>
            <person name="Varghese N."/>
            <person name="Submissions S."/>
        </authorList>
    </citation>
    <scope>NUCLEOTIDE SEQUENCE [LARGE SCALE GENOMIC DNA]</scope>
    <source>
        <strain evidence="14">DSM 6637</strain>
    </source>
</reference>
<evidence type="ECO:0000256" key="7">
    <source>
        <dbReference type="ARBA" id="ARBA00023080"/>
    </source>
</evidence>
<keyword evidence="8" id="KW-0051">Antiviral defense</keyword>
<dbReference type="AlphaFoldDB" id="A0A1M7K5M8"/>
<keyword evidence="5" id="KW-0067">ATP-binding</keyword>
<gene>
    <name evidence="13" type="ORF">SAMN05444389_1178</name>
</gene>
<dbReference type="GO" id="GO:0051607">
    <property type="term" value="P:defense response to virus"/>
    <property type="evidence" value="ECO:0007669"/>
    <property type="project" value="UniProtKB-KW"/>
</dbReference>
<evidence type="ECO:0000256" key="10">
    <source>
        <dbReference type="ARBA" id="ARBA00048304"/>
    </source>
</evidence>
<evidence type="ECO:0000256" key="4">
    <source>
        <dbReference type="ARBA" id="ARBA00022741"/>
    </source>
</evidence>
<protein>
    <recommendedName>
        <fullName evidence="9">Cyclic GMP-AMP synthase</fullName>
    </recommendedName>
</protein>
<evidence type="ECO:0000313" key="13">
    <source>
        <dbReference type="EMBL" id="SHM60556.1"/>
    </source>
</evidence>